<dbReference type="Gene3D" id="2.40.100.10">
    <property type="entry name" value="Cyclophilin-like"/>
    <property type="match status" value="1"/>
</dbReference>
<dbReference type="OrthoDB" id="271386at2759"/>
<evidence type="ECO:0000259" key="3">
    <source>
        <dbReference type="PROSITE" id="PS50072"/>
    </source>
</evidence>
<evidence type="ECO:0000313" key="5">
    <source>
        <dbReference type="Proteomes" id="UP000747110"/>
    </source>
</evidence>
<dbReference type="PROSITE" id="PS50072">
    <property type="entry name" value="CSA_PPIASE_2"/>
    <property type="match status" value="1"/>
</dbReference>
<feature type="region of interest" description="Disordered" evidence="2">
    <location>
        <begin position="37"/>
        <end position="80"/>
    </location>
</feature>
<sequence>MANAGPDTNGSQFYVTLAPQPHLDGKHVVLGKVEAGMEHTPHRSSAPWRTRGQLQRSGGPNRGHRGVHGEGKKREGEGGKMWGREADWWVAERQGPSTLRCRPMTCEIARKRYGGPPSGVCVWFVFAVLPPRPLLRPQIPPPAVPVCV</sequence>
<dbReference type="AlphaFoldDB" id="A0A8J4CKS9"/>
<dbReference type="InterPro" id="IPR029000">
    <property type="entry name" value="Cyclophilin-like_dom_sf"/>
</dbReference>
<dbReference type="GO" id="GO:0003755">
    <property type="term" value="F:peptidyl-prolyl cis-trans isomerase activity"/>
    <property type="evidence" value="ECO:0007669"/>
    <property type="project" value="InterPro"/>
</dbReference>
<keyword evidence="5" id="KW-1185">Reference proteome</keyword>
<dbReference type="PANTHER" id="PTHR11071:SF561">
    <property type="entry name" value="PEPTIDYL-PROLYL CIS-TRANS ISOMERASE D-RELATED"/>
    <property type="match status" value="1"/>
</dbReference>
<feature type="domain" description="PPIase cyclophilin-type" evidence="3">
    <location>
        <begin position="1"/>
        <end position="38"/>
    </location>
</feature>
<reference evidence="4" key="1">
    <citation type="journal article" date="2021" name="Proc. Natl. Acad. Sci. U.S.A.">
        <title>Three genomes in the algal genus Volvox reveal the fate of a haploid sex-determining region after a transition to homothallism.</title>
        <authorList>
            <person name="Yamamoto K."/>
            <person name="Hamaji T."/>
            <person name="Kawai-Toyooka H."/>
            <person name="Matsuzaki R."/>
            <person name="Takahashi F."/>
            <person name="Nishimura Y."/>
            <person name="Kawachi M."/>
            <person name="Noguchi H."/>
            <person name="Minakuchi Y."/>
            <person name="Umen J.G."/>
            <person name="Toyoda A."/>
            <person name="Nozaki H."/>
        </authorList>
    </citation>
    <scope>NUCLEOTIDE SEQUENCE</scope>
    <source>
        <strain evidence="4">NIES-3786</strain>
    </source>
</reference>
<evidence type="ECO:0000313" key="4">
    <source>
        <dbReference type="EMBL" id="GIL83646.1"/>
    </source>
</evidence>
<feature type="compositionally biased region" description="Basic and acidic residues" evidence="2">
    <location>
        <begin position="67"/>
        <end position="80"/>
    </location>
</feature>
<organism evidence="4 5">
    <name type="scientific">Volvox reticuliferus</name>
    <dbReference type="NCBI Taxonomy" id="1737510"/>
    <lineage>
        <taxon>Eukaryota</taxon>
        <taxon>Viridiplantae</taxon>
        <taxon>Chlorophyta</taxon>
        <taxon>core chlorophytes</taxon>
        <taxon>Chlorophyceae</taxon>
        <taxon>CS clade</taxon>
        <taxon>Chlamydomonadales</taxon>
        <taxon>Volvocaceae</taxon>
        <taxon>Volvox</taxon>
    </lineage>
</organism>
<comment type="caution">
    <text evidence="4">The sequence shown here is derived from an EMBL/GenBank/DDBJ whole genome shotgun (WGS) entry which is preliminary data.</text>
</comment>
<dbReference type="GO" id="GO:0005737">
    <property type="term" value="C:cytoplasm"/>
    <property type="evidence" value="ECO:0007669"/>
    <property type="project" value="TreeGrafter"/>
</dbReference>
<dbReference type="Proteomes" id="UP000747110">
    <property type="component" value="Unassembled WGS sequence"/>
</dbReference>
<proteinExistence type="inferred from homology"/>
<dbReference type="SUPFAM" id="SSF50891">
    <property type="entry name" value="Cyclophilin-like"/>
    <property type="match status" value="1"/>
</dbReference>
<dbReference type="GO" id="GO:0016018">
    <property type="term" value="F:cyclosporin A binding"/>
    <property type="evidence" value="ECO:0007669"/>
    <property type="project" value="TreeGrafter"/>
</dbReference>
<dbReference type="GO" id="GO:0006457">
    <property type="term" value="P:protein folding"/>
    <property type="evidence" value="ECO:0007669"/>
    <property type="project" value="TreeGrafter"/>
</dbReference>
<dbReference type="PANTHER" id="PTHR11071">
    <property type="entry name" value="PEPTIDYL-PROLYL CIS-TRANS ISOMERASE"/>
    <property type="match status" value="1"/>
</dbReference>
<dbReference type="InterPro" id="IPR002130">
    <property type="entry name" value="Cyclophilin-type_PPIase_dom"/>
</dbReference>
<evidence type="ECO:0000256" key="1">
    <source>
        <dbReference type="ARBA" id="ARBA00007365"/>
    </source>
</evidence>
<gene>
    <name evidence="4" type="ORF">Vretifemale_12397</name>
</gene>
<protein>
    <recommendedName>
        <fullName evidence="3">PPIase cyclophilin-type domain-containing protein</fullName>
    </recommendedName>
</protein>
<dbReference type="Pfam" id="PF00160">
    <property type="entry name" value="Pro_isomerase"/>
    <property type="match status" value="1"/>
</dbReference>
<comment type="similarity">
    <text evidence="1">Belongs to the cyclophilin-type PPIase family.</text>
</comment>
<name>A0A8J4CKS9_9CHLO</name>
<dbReference type="EMBL" id="BNCP01000027">
    <property type="protein sequence ID" value="GIL83646.1"/>
    <property type="molecule type" value="Genomic_DNA"/>
</dbReference>
<evidence type="ECO:0000256" key="2">
    <source>
        <dbReference type="SAM" id="MobiDB-lite"/>
    </source>
</evidence>
<accession>A0A8J4CKS9</accession>